<dbReference type="InterPro" id="IPR009459">
    <property type="entry name" value="MucBP_dom"/>
</dbReference>
<feature type="region of interest" description="Disordered" evidence="2">
    <location>
        <begin position="396"/>
        <end position="427"/>
    </location>
</feature>
<dbReference type="Pfam" id="PF06458">
    <property type="entry name" value="MucBP"/>
    <property type="match status" value="1"/>
</dbReference>
<evidence type="ECO:0000259" key="3">
    <source>
        <dbReference type="Pfam" id="PF03217"/>
    </source>
</evidence>
<feature type="domain" description="MucBP" evidence="4">
    <location>
        <begin position="319"/>
        <end position="389"/>
    </location>
</feature>
<organism evidence="5 6">
    <name type="scientific">Companilactobacillus pabuli</name>
    <dbReference type="NCBI Taxonomy" id="2714036"/>
    <lineage>
        <taxon>Bacteria</taxon>
        <taxon>Bacillati</taxon>
        <taxon>Bacillota</taxon>
        <taxon>Bacilli</taxon>
        <taxon>Lactobacillales</taxon>
        <taxon>Lactobacillaceae</taxon>
        <taxon>Companilactobacillus</taxon>
    </lineage>
</organism>
<gene>
    <name evidence="5" type="ORF">G6534_01410</name>
</gene>
<evidence type="ECO:0000259" key="4">
    <source>
        <dbReference type="Pfam" id="PF06458"/>
    </source>
</evidence>
<feature type="domain" description="S-layer protein C-terminal" evidence="3">
    <location>
        <begin position="480"/>
        <end position="533"/>
    </location>
</feature>
<keyword evidence="1" id="KW-0677">Repeat</keyword>
<proteinExistence type="predicted"/>
<name>A0A7L7KVR4_9LACO</name>
<dbReference type="Gene3D" id="3.10.20.320">
    <property type="entry name" value="Putative peptidoglycan bound protein (lpxtg motif)"/>
    <property type="match status" value="1"/>
</dbReference>
<sequence length="603" mass="64390">MLGAAVKSALNIPTSDPITVGDIKGYVNPTLGIMMTGYEMDHPANGSGPTPGASMTDQQDTPVESLDGMQYLQLLPTKTSVIFQAKLASDANANTDLRPLDGINFSELTLDGNFSDPDAKEIDVSQIAGLDLANATLFELSGGSTTSPTGGLNNQELAQVAPTIVKFANNGQSYHTIELGYSSISDFTPLQGVESGQSVSVIAVSNTINDSTPIYAVTGQPITFTAPKVLDLDGKDIANSYHYSSSVPTTDLKDDNLTNNGNDSYTLTDADPNAKELDYGQIGFADYTPDSLTYETKGTTLFETVTMEDQPLIWQAHPTVTIDYMDPAGQPVLNADGTPMTKTIEGNLIGDPYDLTNDSQITGYTLTSPTSLLKGNYTQNPQTIDLTYQAASSQTYASGTSSSSTTSSTTQPTTSTTTTTPTSPDRVSIQVKDLSADSPTDEQLIDMGVHATTHINGQLFYLVGNNQWVLASDYNNVASPTSGVVRTFDSSTDLVNSYGQPVSEKLMPNTEWKYSKIVTINGAQYYQVATDEFLPVQSGVEFVSTKATVKTQTRATLYDSQGKSLGRGLSSGSSWYTDGYAMINGVKMYRVATDEWVPASDVI</sequence>
<reference evidence="5 6" key="1">
    <citation type="submission" date="2020-02" db="EMBL/GenBank/DDBJ databases">
        <title>Complete Genome Sequence of Lactobacillus sp. NFFJ11 Isolated from animal feed.</title>
        <authorList>
            <person name="Jung J.Y."/>
        </authorList>
    </citation>
    <scope>NUCLEOTIDE SEQUENCE [LARGE SCALE GENOMIC DNA]</scope>
    <source>
        <strain evidence="5 6">NFFJ11</strain>
    </source>
</reference>
<protein>
    <recommendedName>
        <fullName evidence="7">Surface layer protein A domain-containing protein</fullName>
    </recommendedName>
</protein>
<keyword evidence="6" id="KW-1185">Reference proteome</keyword>
<evidence type="ECO:0000313" key="5">
    <source>
        <dbReference type="EMBL" id="QMT83386.1"/>
    </source>
</evidence>
<evidence type="ECO:0000256" key="1">
    <source>
        <dbReference type="ARBA" id="ARBA00022737"/>
    </source>
</evidence>
<evidence type="ECO:0000313" key="6">
    <source>
        <dbReference type="Proteomes" id="UP000514410"/>
    </source>
</evidence>
<dbReference type="Proteomes" id="UP000514410">
    <property type="component" value="Chromosome"/>
</dbReference>
<feature type="compositionally biased region" description="Low complexity" evidence="2">
    <location>
        <begin position="396"/>
        <end position="424"/>
    </location>
</feature>
<evidence type="ECO:0000256" key="2">
    <source>
        <dbReference type="SAM" id="MobiDB-lite"/>
    </source>
</evidence>
<dbReference type="KEGG" id="cpab:G6534_01410"/>
<evidence type="ECO:0008006" key="7">
    <source>
        <dbReference type="Google" id="ProtNLM"/>
    </source>
</evidence>
<dbReference type="Pfam" id="PF03217">
    <property type="entry name" value="SlpA"/>
    <property type="match status" value="2"/>
</dbReference>
<accession>A0A7L7KVR4</accession>
<dbReference type="InterPro" id="IPR024968">
    <property type="entry name" value="SlpA_C_lactobacillus"/>
</dbReference>
<dbReference type="AlphaFoldDB" id="A0A7L7KVR4"/>
<feature type="domain" description="S-layer protein C-terminal" evidence="3">
    <location>
        <begin position="545"/>
        <end position="600"/>
    </location>
</feature>
<dbReference type="EMBL" id="CP049366">
    <property type="protein sequence ID" value="QMT83386.1"/>
    <property type="molecule type" value="Genomic_DNA"/>
</dbReference>